<proteinExistence type="inferred from homology"/>
<dbReference type="GO" id="GO:0016491">
    <property type="term" value="F:oxidoreductase activity"/>
    <property type="evidence" value="ECO:0007669"/>
    <property type="project" value="UniProtKB-KW"/>
</dbReference>
<keyword evidence="3" id="KW-0560">Oxidoreductase</keyword>
<evidence type="ECO:0000256" key="3">
    <source>
        <dbReference type="ARBA" id="ARBA00023002"/>
    </source>
</evidence>
<evidence type="ECO:0000259" key="7">
    <source>
        <dbReference type="Pfam" id="PF00394"/>
    </source>
</evidence>
<dbReference type="InterPro" id="IPR011706">
    <property type="entry name" value="Cu-oxidase_C"/>
</dbReference>
<keyword evidence="6" id="KW-0732">Signal</keyword>
<feature type="domain" description="Plastocyanin-like" evidence="7">
    <location>
        <begin position="212"/>
        <end position="360"/>
    </location>
</feature>
<dbReference type="CDD" id="cd13880">
    <property type="entry name" value="CuRO_2_MaLCC_like"/>
    <property type="match status" value="1"/>
</dbReference>
<dbReference type="PANTHER" id="PTHR11709">
    <property type="entry name" value="MULTI-COPPER OXIDASE"/>
    <property type="match status" value="1"/>
</dbReference>
<protein>
    <submittedName>
        <fullName evidence="10">Laccase-1</fullName>
    </submittedName>
</protein>
<dbReference type="AlphaFoldDB" id="A0A6A5SYR8"/>
<keyword evidence="4" id="KW-0186">Copper</keyword>
<dbReference type="Gene3D" id="2.60.40.420">
    <property type="entry name" value="Cupredoxins - blue copper proteins"/>
    <property type="match status" value="3"/>
</dbReference>
<dbReference type="InterPro" id="IPR045087">
    <property type="entry name" value="Cu-oxidase_fam"/>
</dbReference>
<dbReference type="InterPro" id="IPR008972">
    <property type="entry name" value="Cupredoxin"/>
</dbReference>
<dbReference type="Pfam" id="PF07731">
    <property type="entry name" value="Cu-oxidase_2"/>
    <property type="match status" value="1"/>
</dbReference>
<feature type="signal peptide" evidence="6">
    <location>
        <begin position="1"/>
        <end position="25"/>
    </location>
</feature>
<sequence length="600" mass="65551">MLLPTIAGWLCFGSLALAASIPVHADPFPTQDEWAKRQLDVSACINDPKSRACFSGNLNISTDFDAIPPPPGVTVTYNLEITNVTRPNLDGSGGSRLFMLINGQYPGPTIRAKWGDTVVVNVKNSLQYNGTGLHFHGVRQLNTNQNDGVPGITECPIAPGKTRQYKFQCTQFGTTWYHSHWSVQYGDGVLGPLIIDGPASANYDVDLGSLPMTEYYYIPAFTANEQAQHTASGPPTPDNILINGTHVNAKNDNGKYAKINVVNGKKYRIRLINSAVDTNFHVSFDGHPMTVITADFVPIVPFVTNQLSLAIGQRHDIIITANQTVGNYWMRVSIGTDGQCGSNAMLSSGKQIGAVLHYSGASTTDNPTSTSTVTMRTTCDDESTSNLVPFVSNQVPSNVVTTANQEIKFTDAEYPDQDNLLRWLIDESAQNVNWNEPTLRTVLGGSTNFGNNSNVYTMNGSGWFLWYIQSTASVNLPHPMHLHGHDFYILGRGSGTWDGSTAGLNFNNPTRRDTAVLPSAGYMLMAFPADNPGMWLMHCHIAWHVSQGFGLQFMERKDEIKGSIGDTSMIQPGCDDWDAYWPEGSKPTAAHPYEKDDSGI</sequence>
<evidence type="ECO:0000313" key="11">
    <source>
        <dbReference type="Proteomes" id="UP000800038"/>
    </source>
</evidence>
<dbReference type="Pfam" id="PF00394">
    <property type="entry name" value="Cu-oxidase"/>
    <property type="match status" value="1"/>
</dbReference>
<evidence type="ECO:0000256" key="6">
    <source>
        <dbReference type="SAM" id="SignalP"/>
    </source>
</evidence>
<dbReference type="Pfam" id="PF07732">
    <property type="entry name" value="Cu-oxidase_3"/>
    <property type="match status" value="1"/>
</dbReference>
<accession>A0A6A5SYR8</accession>
<evidence type="ECO:0000256" key="5">
    <source>
        <dbReference type="SAM" id="MobiDB-lite"/>
    </source>
</evidence>
<name>A0A6A5SYR8_9PLEO</name>
<reference evidence="10" key="1">
    <citation type="journal article" date="2020" name="Stud. Mycol.">
        <title>101 Dothideomycetes genomes: a test case for predicting lifestyles and emergence of pathogens.</title>
        <authorList>
            <person name="Haridas S."/>
            <person name="Albert R."/>
            <person name="Binder M."/>
            <person name="Bloem J."/>
            <person name="Labutti K."/>
            <person name="Salamov A."/>
            <person name="Andreopoulos B."/>
            <person name="Baker S."/>
            <person name="Barry K."/>
            <person name="Bills G."/>
            <person name="Bluhm B."/>
            <person name="Cannon C."/>
            <person name="Castanera R."/>
            <person name="Culley D."/>
            <person name="Daum C."/>
            <person name="Ezra D."/>
            <person name="Gonzalez J."/>
            <person name="Henrissat B."/>
            <person name="Kuo A."/>
            <person name="Liang C."/>
            <person name="Lipzen A."/>
            <person name="Lutzoni F."/>
            <person name="Magnuson J."/>
            <person name="Mondo S."/>
            <person name="Nolan M."/>
            <person name="Ohm R."/>
            <person name="Pangilinan J."/>
            <person name="Park H.-J."/>
            <person name="Ramirez L."/>
            <person name="Alfaro M."/>
            <person name="Sun H."/>
            <person name="Tritt A."/>
            <person name="Yoshinaga Y."/>
            <person name="Zwiers L.-H."/>
            <person name="Turgeon B."/>
            <person name="Goodwin S."/>
            <person name="Spatafora J."/>
            <person name="Crous P."/>
            <person name="Grigoriev I."/>
        </authorList>
    </citation>
    <scope>NUCLEOTIDE SEQUENCE</scope>
    <source>
        <strain evidence="10">CBS 161.51</strain>
    </source>
</reference>
<evidence type="ECO:0000256" key="2">
    <source>
        <dbReference type="ARBA" id="ARBA00022723"/>
    </source>
</evidence>
<feature type="domain" description="Plastocyanin-like" evidence="9">
    <location>
        <begin position="91"/>
        <end position="198"/>
    </location>
</feature>
<feature type="region of interest" description="Disordered" evidence="5">
    <location>
        <begin position="581"/>
        <end position="600"/>
    </location>
</feature>
<dbReference type="PANTHER" id="PTHR11709:SF71">
    <property type="entry name" value="OXIDOREDUCTASE TPCJ"/>
    <property type="match status" value="1"/>
</dbReference>
<dbReference type="Proteomes" id="UP000800038">
    <property type="component" value="Unassembled WGS sequence"/>
</dbReference>
<keyword evidence="2" id="KW-0479">Metal-binding</keyword>
<dbReference type="InterPro" id="IPR001117">
    <property type="entry name" value="Cu-oxidase_2nd"/>
</dbReference>
<feature type="domain" description="Plastocyanin-like" evidence="8">
    <location>
        <begin position="433"/>
        <end position="558"/>
    </location>
</feature>
<comment type="similarity">
    <text evidence="1">Belongs to the multicopper oxidase family.</text>
</comment>
<evidence type="ECO:0000259" key="8">
    <source>
        <dbReference type="Pfam" id="PF07731"/>
    </source>
</evidence>
<feature type="chain" id="PRO_5025619659" evidence="6">
    <location>
        <begin position="26"/>
        <end position="600"/>
    </location>
</feature>
<dbReference type="CDD" id="cd13901">
    <property type="entry name" value="CuRO_3_MaLCC_like"/>
    <property type="match status" value="1"/>
</dbReference>
<dbReference type="OrthoDB" id="2121828at2759"/>
<dbReference type="SUPFAM" id="SSF49503">
    <property type="entry name" value="Cupredoxins"/>
    <property type="match status" value="3"/>
</dbReference>
<keyword evidence="11" id="KW-1185">Reference proteome</keyword>
<dbReference type="FunFam" id="2.60.40.420:FF:000045">
    <property type="entry name" value="Laccase 2"/>
    <property type="match status" value="1"/>
</dbReference>
<dbReference type="EMBL" id="ML976016">
    <property type="protein sequence ID" value="KAF1944539.1"/>
    <property type="molecule type" value="Genomic_DNA"/>
</dbReference>
<dbReference type="GO" id="GO:0005507">
    <property type="term" value="F:copper ion binding"/>
    <property type="evidence" value="ECO:0007669"/>
    <property type="project" value="InterPro"/>
</dbReference>
<gene>
    <name evidence="10" type="ORF">EJ02DRAFT_94934</name>
</gene>
<evidence type="ECO:0000313" key="10">
    <source>
        <dbReference type="EMBL" id="KAF1944539.1"/>
    </source>
</evidence>
<dbReference type="FunFam" id="2.60.40.420:FF:000021">
    <property type="entry name" value="Extracellular dihydrogeodin oxidase/laccase"/>
    <property type="match status" value="1"/>
</dbReference>
<organism evidence="10 11">
    <name type="scientific">Clathrospora elynae</name>
    <dbReference type="NCBI Taxonomy" id="706981"/>
    <lineage>
        <taxon>Eukaryota</taxon>
        <taxon>Fungi</taxon>
        <taxon>Dikarya</taxon>
        <taxon>Ascomycota</taxon>
        <taxon>Pezizomycotina</taxon>
        <taxon>Dothideomycetes</taxon>
        <taxon>Pleosporomycetidae</taxon>
        <taxon>Pleosporales</taxon>
        <taxon>Diademaceae</taxon>
        <taxon>Clathrospora</taxon>
    </lineage>
</organism>
<dbReference type="CDD" id="cd13854">
    <property type="entry name" value="CuRO_1_MaLCC_like"/>
    <property type="match status" value="1"/>
</dbReference>
<evidence type="ECO:0000256" key="4">
    <source>
        <dbReference type="ARBA" id="ARBA00023008"/>
    </source>
</evidence>
<evidence type="ECO:0000259" key="9">
    <source>
        <dbReference type="Pfam" id="PF07732"/>
    </source>
</evidence>
<dbReference type="InterPro" id="IPR011707">
    <property type="entry name" value="Cu-oxidase-like_N"/>
</dbReference>
<evidence type="ECO:0000256" key="1">
    <source>
        <dbReference type="ARBA" id="ARBA00010609"/>
    </source>
</evidence>